<name>B6K263_SCHJY</name>
<dbReference type="Pfam" id="PF25175">
    <property type="entry name" value="Beta-prop_WDR5"/>
    <property type="match status" value="1"/>
</dbReference>
<feature type="repeat" description="WD" evidence="3">
    <location>
        <begin position="194"/>
        <end position="223"/>
    </location>
</feature>
<feature type="repeat" description="WD" evidence="3">
    <location>
        <begin position="139"/>
        <end position="180"/>
    </location>
</feature>
<protein>
    <submittedName>
        <fullName evidence="5">WD repeat protein Swd3</fullName>
    </submittedName>
</protein>
<dbReference type="Proteomes" id="UP000001744">
    <property type="component" value="Unassembled WGS sequence"/>
</dbReference>
<dbReference type="InterPro" id="IPR020472">
    <property type="entry name" value="WD40_PAC1"/>
</dbReference>
<dbReference type="PROSITE" id="PS50294">
    <property type="entry name" value="WD_REPEATS_REGION"/>
    <property type="match status" value="3"/>
</dbReference>
<keyword evidence="2" id="KW-0677">Repeat</keyword>
<dbReference type="Gene3D" id="2.130.10.10">
    <property type="entry name" value="YVTN repeat-like/Quinoprotein amine dehydrogenase"/>
    <property type="match status" value="1"/>
</dbReference>
<dbReference type="EMBL" id="KE651166">
    <property type="protein sequence ID" value="EEB07244.1"/>
    <property type="molecule type" value="Genomic_DNA"/>
</dbReference>
<evidence type="ECO:0000313" key="6">
    <source>
        <dbReference type="JaponicusDB" id="SJAG_02329"/>
    </source>
</evidence>
<feature type="domain" description="WDR5-like beta-propeller" evidence="4">
    <location>
        <begin position="26"/>
        <end position="240"/>
    </location>
</feature>
<evidence type="ECO:0000256" key="1">
    <source>
        <dbReference type="ARBA" id="ARBA00022574"/>
    </source>
</evidence>
<evidence type="ECO:0000256" key="2">
    <source>
        <dbReference type="ARBA" id="ARBA00022737"/>
    </source>
</evidence>
<dbReference type="GO" id="GO:0048188">
    <property type="term" value="C:Set1C/COMPASS complex"/>
    <property type="evidence" value="ECO:0007669"/>
    <property type="project" value="EnsemblFungi"/>
</dbReference>
<dbReference type="GO" id="GO:0000124">
    <property type="term" value="C:SAGA complex"/>
    <property type="evidence" value="ECO:0000318"/>
    <property type="project" value="GO_Central"/>
</dbReference>
<dbReference type="SMART" id="SM00320">
    <property type="entry name" value="WD40"/>
    <property type="match status" value="6"/>
</dbReference>
<dbReference type="GeneID" id="7049074"/>
<dbReference type="PANTHER" id="PTHR19879:SF1">
    <property type="entry name" value="CANNONBALL-RELATED"/>
    <property type="match status" value="1"/>
</dbReference>
<dbReference type="InterPro" id="IPR001680">
    <property type="entry name" value="WD40_rpt"/>
</dbReference>
<keyword evidence="1 3" id="KW-0853">WD repeat</keyword>
<dbReference type="InterPro" id="IPR059122">
    <property type="entry name" value="Beta-prop_WDR5-like"/>
</dbReference>
<accession>B6K263</accession>
<organism evidence="5 7">
    <name type="scientific">Schizosaccharomyces japonicus (strain yFS275 / FY16936)</name>
    <name type="common">Fission yeast</name>
    <dbReference type="NCBI Taxonomy" id="402676"/>
    <lineage>
        <taxon>Eukaryota</taxon>
        <taxon>Fungi</taxon>
        <taxon>Dikarya</taxon>
        <taxon>Ascomycota</taxon>
        <taxon>Taphrinomycotina</taxon>
        <taxon>Schizosaccharomycetes</taxon>
        <taxon>Schizosaccharomycetales</taxon>
        <taxon>Schizosaccharomycetaceae</taxon>
        <taxon>Schizosaccharomyces</taxon>
    </lineage>
</organism>
<dbReference type="SUPFAM" id="SSF50978">
    <property type="entry name" value="WD40 repeat-like"/>
    <property type="match status" value="1"/>
</dbReference>
<dbReference type="STRING" id="402676.B6K263"/>
<dbReference type="InterPro" id="IPR019775">
    <property type="entry name" value="WD40_repeat_CS"/>
</dbReference>
<dbReference type="JaponicusDB" id="SJAG_02329">
    <property type="gene designation" value="swd3"/>
</dbReference>
<dbReference type="CDD" id="cd00200">
    <property type="entry name" value="WD40"/>
    <property type="match status" value="1"/>
</dbReference>
<dbReference type="eggNOG" id="KOG0266">
    <property type="taxonomic scope" value="Eukaryota"/>
</dbReference>
<dbReference type="PROSITE" id="PS50082">
    <property type="entry name" value="WD_REPEATS_2"/>
    <property type="match status" value="5"/>
</dbReference>
<reference evidence="5 7" key="1">
    <citation type="journal article" date="2011" name="Science">
        <title>Comparative functional genomics of the fission yeasts.</title>
        <authorList>
            <person name="Rhind N."/>
            <person name="Chen Z."/>
            <person name="Yassour M."/>
            <person name="Thompson D.A."/>
            <person name="Haas B.J."/>
            <person name="Habib N."/>
            <person name="Wapinski I."/>
            <person name="Roy S."/>
            <person name="Lin M.F."/>
            <person name="Heiman D.I."/>
            <person name="Young S.K."/>
            <person name="Furuya K."/>
            <person name="Guo Y."/>
            <person name="Pidoux A."/>
            <person name="Chen H.M."/>
            <person name="Robbertse B."/>
            <person name="Goldberg J.M."/>
            <person name="Aoki K."/>
            <person name="Bayne E.H."/>
            <person name="Berlin A.M."/>
            <person name="Desjardins C.A."/>
            <person name="Dobbs E."/>
            <person name="Dukaj L."/>
            <person name="Fan L."/>
            <person name="FitzGerald M.G."/>
            <person name="French C."/>
            <person name="Gujja S."/>
            <person name="Hansen K."/>
            <person name="Keifenheim D."/>
            <person name="Levin J.Z."/>
            <person name="Mosher R.A."/>
            <person name="Mueller C.A."/>
            <person name="Pfiffner J."/>
            <person name="Priest M."/>
            <person name="Russ C."/>
            <person name="Smialowska A."/>
            <person name="Swoboda P."/>
            <person name="Sykes S.M."/>
            <person name="Vaughn M."/>
            <person name="Vengrova S."/>
            <person name="Yoder R."/>
            <person name="Zeng Q."/>
            <person name="Allshire R."/>
            <person name="Baulcombe D."/>
            <person name="Birren B.W."/>
            <person name="Brown W."/>
            <person name="Ekwall K."/>
            <person name="Kellis M."/>
            <person name="Leatherwood J."/>
            <person name="Levin H."/>
            <person name="Margalit H."/>
            <person name="Martienssen R."/>
            <person name="Nieduszynski C.A."/>
            <person name="Spatafora J.W."/>
            <person name="Friedman N."/>
            <person name="Dalgaard J.Z."/>
            <person name="Baumann P."/>
            <person name="Niki H."/>
            <person name="Regev A."/>
            <person name="Nusbaum C."/>
        </authorList>
    </citation>
    <scope>NUCLEOTIDE SEQUENCE [LARGE SCALE GENOMIC DNA]</scope>
    <source>
        <strain evidence="7">yFS275 / FY16936</strain>
    </source>
</reference>
<feature type="repeat" description="WD" evidence="3">
    <location>
        <begin position="26"/>
        <end position="44"/>
    </location>
</feature>
<dbReference type="InterPro" id="IPR036322">
    <property type="entry name" value="WD40_repeat_dom_sf"/>
</dbReference>
<evidence type="ECO:0000259" key="4">
    <source>
        <dbReference type="Pfam" id="PF25175"/>
    </source>
</evidence>
<dbReference type="HOGENOM" id="CLU_000288_57_1_1"/>
<dbReference type="GO" id="GO:0005669">
    <property type="term" value="C:transcription factor TFIID complex"/>
    <property type="evidence" value="ECO:0000318"/>
    <property type="project" value="GO_Central"/>
</dbReference>
<dbReference type="OrthoDB" id="674604at2759"/>
<dbReference type="PRINTS" id="PR00320">
    <property type="entry name" value="GPROTEINBRPT"/>
</dbReference>
<dbReference type="GO" id="GO:0006367">
    <property type="term" value="P:transcription initiation at RNA polymerase II promoter"/>
    <property type="evidence" value="ECO:0000318"/>
    <property type="project" value="GO_Central"/>
</dbReference>
<keyword evidence="7" id="KW-1185">Reference proteome</keyword>
<evidence type="ECO:0000313" key="7">
    <source>
        <dbReference type="Proteomes" id="UP000001744"/>
    </source>
</evidence>
<evidence type="ECO:0000313" key="5">
    <source>
        <dbReference type="EMBL" id="EEB07244.1"/>
    </source>
</evidence>
<sequence>MLPPLLLFMEKGHDEYHQVLYLSTASPNKRWLATASSDGVIKIWYTRSFSLECTLYGHTAGVSQVAWSCDSKLLVSASDDKTIRVWNVENGKCERVLRGHTNYVLCVDFNHDGNLIVSGSWDETVKIWNVQEGSCLRTLPAHSEPVTAVSFSHDSTLLATASYDGMARIWDVPTGQCLKTLVEPVNVPLAYATFTPNSRYLLVSNLNSEVRLWDYRTGHLVRLYKTFPCQKYSLQVGFLDKRAIPRAEQPTHSSISLSSLISDQSTVAEDADGTSQVTSSDIHATSSAPNATDAYLLLPSEDGRVSIVDASTKRVIDDSIHVQPPHPILCVASLGPFVMTASMDTTVRVWIPSHLQPKPVAVNETTDSSVADGMMDTVDTTVVSMDIDITR</sequence>
<dbReference type="OMA" id="YDGMARI"/>
<evidence type="ECO:0000256" key="3">
    <source>
        <dbReference type="PROSITE-ProRule" id="PRU00221"/>
    </source>
</evidence>
<feature type="repeat" description="WD" evidence="3">
    <location>
        <begin position="97"/>
        <end position="138"/>
    </location>
</feature>
<proteinExistence type="predicted"/>
<dbReference type="AlphaFoldDB" id="B6K263"/>
<dbReference type="RefSeq" id="XP_002173537.1">
    <property type="nucleotide sequence ID" value="XM_002173501.1"/>
</dbReference>
<dbReference type="VEuPathDB" id="FungiDB:SJAG_02329"/>
<feature type="repeat" description="WD" evidence="3">
    <location>
        <begin position="55"/>
        <end position="96"/>
    </location>
</feature>
<dbReference type="Pfam" id="PF00400">
    <property type="entry name" value="WD40"/>
    <property type="match status" value="1"/>
</dbReference>
<dbReference type="PANTHER" id="PTHR19879">
    <property type="entry name" value="TRANSCRIPTION INITIATION FACTOR TFIID"/>
    <property type="match status" value="1"/>
</dbReference>
<dbReference type="InterPro" id="IPR015943">
    <property type="entry name" value="WD40/YVTN_repeat-like_dom_sf"/>
</dbReference>
<gene>
    <name evidence="6" type="primary">swd3</name>
    <name evidence="5" type="ORF">SJAG_02329</name>
</gene>
<dbReference type="PROSITE" id="PS00678">
    <property type="entry name" value="WD_REPEATS_1"/>
    <property type="match status" value="3"/>
</dbReference>